<comment type="function">
    <text evidence="12">Acts as a transcriptional regulator. Probably redox-responsive. The apo- but not holo-form probably binds DNA.</text>
</comment>
<comment type="subcellular location">
    <subcellularLocation>
        <location evidence="1 12">Cytoplasm</location>
    </subcellularLocation>
</comment>
<dbReference type="EMBL" id="CP045929">
    <property type="protein sequence ID" value="QGK70699.1"/>
    <property type="molecule type" value="Genomic_DNA"/>
</dbReference>
<keyword evidence="7 12" id="KW-0411">Iron-sulfur</keyword>
<comment type="similarity">
    <text evidence="2 12">Belongs to the WhiB family.</text>
</comment>
<evidence type="ECO:0000256" key="13">
    <source>
        <dbReference type="SAM" id="MobiDB-lite"/>
    </source>
</evidence>
<dbReference type="InterPro" id="IPR003482">
    <property type="entry name" value="Whib"/>
</dbReference>
<dbReference type="GO" id="GO:0005737">
    <property type="term" value="C:cytoplasm"/>
    <property type="evidence" value="ECO:0007669"/>
    <property type="project" value="UniProtKB-SubCell"/>
</dbReference>
<keyword evidence="10 12" id="KW-1015">Disulfide bond</keyword>
<dbReference type="PANTHER" id="PTHR38839:SF5">
    <property type="entry name" value="TRANSCRIPTIONAL REGULATOR WHID"/>
    <property type="match status" value="1"/>
</dbReference>
<dbReference type="PANTHER" id="PTHR38839">
    <property type="entry name" value="TRANSCRIPTIONAL REGULATOR WHID-RELATED"/>
    <property type="match status" value="1"/>
</dbReference>
<evidence type="ECO:0000256" key="12">
    <source>
        <dbReference type="HAMAP-Rule" id="MF_01479"/>
    </source>
</evidence>
<dbReference type="Pfam" id="PF02467">
    <property type="entry name" value="Whib"/>
    <property type="match status" value="1"/>
</dbReference>
<evidence type="ECO:0000259" key="14">
    <source>
        <dbReference type="PROSITE" id="PS51674"/>
    </source>
</evidence>
<evidence type="ECO:0000256" key="9">
    <source>
        <dbReference type="ARBA" id="ARBA00023125"/>
    </source>
</evidence>
<feature type="domain" description="4Fe-4S Wbl-type" evidence="14">
    <location>
        <begin position="34"/>
        <end position="98"/>
    </location>
</feature>
<keyword evidence="8 12" id="KW-0805">Transcription regulation</keyword>
<evidence type="ECO:0000256" key="8">
    <source>
        <dbReference type="ARBA" id="ARBA00023015"/>
    </source>
</evidence>
<feature type="binding site" evidence="12">
    <location>
        <position position="65"/>
    </location>
    <ligand>
        <name>[4Fe-4S] cluster</name>
        <dbReference type="ChEBI" id="CHEBI:49883"/>
    </ligand>
</feature>
<evidence type="ECO:0000256" key="4">
    <source>
        <dbReference type="ARBA" id="ARBA00022490"/>
    </source>
</evidence>
<dbReference type="GO" id="GO:0046872">
    <property type="term" value="F:metal ion binding"/>
    <property type="evidence" value="ECO:0007669"/>
    <property type="project" value="UniProtKB-KW"/>
</dbReference>
<dbReference type="GO" id="GO:0003677">
    <property type="term" value="F:DNA binding"/>
    <property type="evidence" value="ECO:0007669"/>
    <property type="project" value="UniProtKB-UniRule"/>
</dbReference>
<name>A0A5Q3QGW2_9PSEU</name>
<dbReference type="GO" id="GO:0045892">
    <property type="term" value="P:negative regulation of DNA-templated transcription"/>
    <property type="evidence" value="ECO:0007669"/>
    <property type="project" value="TreeGrafter"/>
</dbReference>
<dbReference type="KEGG" id="sace:GIY23_15305"/>
<feature type="binding site" evidence="12">
    <location>
        <position position="68"/>
    </location>
    <ligand>
        <name>[4Fe-4S] cluster</name>
        <dbReference type="ChEBI" id="CHEBI:49883"/>
    </ligand>
</feature>
<evidence type="ECO:0000256" key="2">
    <source>
        <dbReference type="ARBA" id="ARBA00006597"/>
    </source>
</evidence>
<evidence type="ECO:0000256" key="7">
    <source>
        <dbReference type="ARBA" id="ARBA00023014"/>
    </source>
</evidence>
<keyword evidence="11 12" id="KW-0804">Transcription</keyword>
<feature type="region of interest" description="Disordered" evidence="13">
    <location>
        <begin position="1"/>
        <end position="23"/>
    </location>
</feature>
<dbReference type="PROSITE" id="PS51674">
    <property type="entry name" value="4FE4S_WBL"/>
    <property type="match status" value="1"/>
</dbReference>
<dbReference type="Proteomes" id="UP000371041">
    <property type="component" value="Chromosome"/>
</dbReference>
<organism evidence="15 16">
    <name type="scientific">Allosaccharopolyspora coralli</name>
    <dbReference type="NCBI Taxonomy" id="2665642"/>
    <lineage>
        <taxon>Bacteria</taxon>
        <taxon>Bacillati</taxon>
        <taxon>Actinomycetota</taxon>
        <taxon>Actinomycetes</taxon>
        <taxon>Pseudonocardiales</taxon>
        <taxon>Pseudonocardiaceae</taxon>
        <taxon>Allosaccharopolyspora</taxon>
    </lineage>
</organism>
<keyword evidence="16" id="KW-1185">Reference proteome</keyword>
<feature type="binding site" evidence="12">
    <location>
        <position position="74"/>
    </location>
    <ligand>
        <name>[4Fe-4S] cluster</name>
        <dbReference type="ChEBI" id="CHEBI:49883"/>
    </ligand>
</feature>
<evidence type="ECO:0000256" key="6">
    <source>
        <dbReference type="ARBA" id="ARBA00023004"/>
    </source>
</evidence>
<sequence>MRTGQAGTGVPRNRASGKLPAPRTEHYDWQVHAACRSVDTEVFFHPENERGSARQRRENQAKQVCARCVVREECRAHALRVQEPYGVWGGLGEVERLRLT</sequence>
<evidence type="ECO:0000256" key="5">
    <source>
        <dbReference type="ARBA" id="ARBA00022723"/>
    </source>
</evidence>
<dbReference type="GO" id="GO:0051539">
    <property type="term" value="F:4 iron, 4 sulfur cluster binding"/>
    <property type="evidence" value="ECO:0007669"/>
    <property type="project" value="UniProtKB-UniRule"/>
</dbReference>
<keyword evidence="5 12" id="KW-0479">Metal-binding</keyword>
<keyword evidence="3 12" id="KW-0004">4Fe-4S</keyword>
<dbReference type="AlphaFoldDB" id="A0A5Q3QGW2"/>
<protein>
    <recommendedName>
        <fullName evidence="12">Transcriptional regulator WhiB</fullName>
    </recommendedName>
</protein>
<evidence type="ECO:0000256" key="10">
    <source>
        <dbReference type="ARBA" id="ARBA00023157"/>
    </source>
</evidence>
<evidence type="ECO:0000256" key="11">
    <source>
        <dbReference type="ARBA" id="ARBA00023163"/>
    </source>
</evidence>
<dbReference type="GO" id="GO:0047134">
    <property type="term" value="F:protein-disulfide reductase [NAD(P)H] activity"/>
    <property type="evidence" value="ECO:0007669"/>
    <property type="project" value="TreeGrafter"/>
</dbReference>
<comment type="PTM">
    <text evidence="12">Upon Fe-S cluster removal intramolecular disulfide bonds are formed.</text>
</comment>
<accession>A0A5Q3QGW2</accession>
<dbReference type="GO" id="GO:0035731">
    <property type="term" value="F:dinitrosyl-iron complex binding"/>
    <property type="evidence" value="ECO:0007669"/>
    <property type="project" value="UniProtKB-UniRule"/>
</dbReference>
<keyword evidence="9 12" id="KW-0238">DNA-binding</keyword>
<evidence type="ECO:0000256" key="1">
    <source>
        <dbReference type="ARBA" id="ARBA00004496"/>
    </source>
</evidence>
<dbReference type="InterPro" id="IPR034768">
    <property type="entry name" value="4FE4S_WBL"/>
</dbReference>
<evidence type="ECO:0000313" key="16">
    <source>
        <dbReference type="Proteomes" id="UP000371041"/>
    </source>
</evidence>
<keyword evidence="4 12" id="KW-0963">Cytoplasm</keyword>
<feature type="binding site" evidence="12">
    <location>
        <position position="35"/>
    </location>
    <ligand>
        <name>[4Fe-4S] cluster</name>
        <dbReference type="ChEBI" id="CHEBI:49883"/>
    </ligand>
</feature>
<dbReference type="RefSeq" id="WP_154077281.1">
    <property type="nucleotide sequence ID" value="NZ_CP045929.1"/>
</dbReference>
<gene>
    <name evidence="12" type="primary">whiB</name>
    <name evidence="15" type="ORF">GIY23_15305</name>
</gene>
<dbReference type="HAMAP" id="MF_01479">
    <property type="entry name" value="WhiB"/>
    <property type="match status" value="1"/>
</dbReference>
<proteinExistence type="inferred from homology"/>
<dbReference type="GO" id="GO:0045454">
    <property type="term" value="P:cell redox homeostasis"/>
    <property type="evidence" value="ECO:0007669"/>
    <property type="project" value="TreeGrafter"/>
</dbReference>
<evidence type="ECO:0000256" key="3">
    <source>
        <dbReference type="ARBA" id="ARBA00022485"/>
    </source>
</evidence>
<reference evidence="16" key="1">
    <citation type="submission" date="2019-11" db="EMBL/GenBank/DDBJ databases">
        <title>The complete genome sequence of Saccharopolyspora sp. E2A.</title>
        <authorList>
            <person name="Zhang G."/>
        </authorList>
    </citation>
    <scope>NUCLEOTIDE SEQUENCE [LARGE SCALE GENOMIC DNA]</scope>
    <source>
        <strain evidence="16">E2A</strain>
    </source>
</reference>
<keyword evidence="6 12" id="KW-0408">Iron</keyword>
<evidence type="ECO:0000313" key="15">
    <source>
        <dbReference type="EMBL" id="QGK70699.1"/>
    </source>
</evidence>
<comment type="cofactor">
    <cofactor evidence="12">
        <name>[4Fe-4S] cluster</name>
        <dbReference type="ChEBI" id="CHEBI:49883"/>
    </cofactor>
    <text evidence="12">Binds 1 [4Fe-4S] cluster per subunit. Following nitrosylation of the [4Fe-4S] cluster binds 1 [4Fe-8(NO)] cluster per subunit.</text>
</comment>
<comment type="PTM">
    <text evidence="12">The Fe-S cluster can be nitrosylated by nitric oxide (NO).</text>
</comment>